<dbReference type="InterPro" id="IPR042188">
    <property type="entry name" value="MmgE/PrpD_sf_2"/>
</dbReference>
<evidence type="ECO:0000313" key="5">
    <source>
        <dbReference type="Proteomes" id="UP000270743"/>
    </source>
</evidence>
<evidence type="ECO:0000313" key="4">
    <source>
        <dbReference type="EMBL" id="VDS07879.1"/>
    </source>
</evidence>
<evidence type="ECO:0000259" key="2">
    <source>
        <dbReference type="Pfam" id="PF03972"/>
    </source>
</evidence>
<reference evidence="4 5" key="1">
    <citation type="submission" date="2018-12" db="EMBL/GenBank/DDBJ databases">
        <authorList>
            <person name="Criscuolo A."/>
        </authorList>
    </citation>
    <scope>NUCLEOTIDE SEQUENCE [LARGE SCALE GENOMIC DNA]</scope>
    <source>
        <strain evidence="4">ACIP1116241</strain>
    </source>
</reference>
<dbReference type="InterPro" id="IPR045336">
    <property type="entry name" value="MmgE_PrpD_N"/>
</dbReference>
<dbReference type="InterPro" id="IPR005656">
    <property type="entry name" value="MmgE_PrpD"/>
</dbReference>
<dbReference type="AlphaFoldDB" id="A0A3S4CIG2"/>
<dbReference type="Pfam" id="PF03972">
    <property type="entry name" value="MmgE_PrpD_N"/>
    <property type="match status" value="1"/>
</dbReference>
<dbReference type="RefSeq" id="WP_126153568.1">
    <property type="nucleotide sequence ID" value="NZ_UZWE01000024.1"/>
</dbReference>
<dbReference type="EMBL" id="UZWE01000024">
    <property type="protein sequence ID" value="VDS07879.1"/>
    <property type="molecule type" value="Genomic_DNA"/>
</dbReference>
<dbReference type="Gene3D" id="1.10.4100.10">
    <property type="entry name" value="2-methylcitrate dehydratase PrpD"/>
    <property type="match status" value="1"/>
</dbReference>
<dbReference type="InterPro" id="IPR042183">
    <property type="entry name" value="MmgE/PrpD_sf_1"/>
</dbReference>
<proteinExistence type="inferred from homology"/>
<dbReference type="OrthoDB" id="9795089at2"/>
<dbReference type="InterPro" id="IPR045337">
    <property type="entry name" value="MmgE_PrpD_C"/>
</dbReference>
<evidence type="ECO:0000259" key="3">
    <source>
        <dbReference type="Pfam" id="PF19305"/>
    </source>
</evidence>
<evidence type="ECO:0000256" key="1">
    <source>
        <dbReference type="ARBA" id="ARBA00006174"/>
    </source>
</evidence>
<gene>
    <name evidence="4" type="ORF">PARHAE_01058</name>
</gene>
<dbReference type="GO" id="GO:0016829">
    <property type="term" value="F:lyase activity"/>
    <property type="evidence" value="ECO:0007669"/>
    <property type="project" value="InterPro"/>
</dbReference>
<dbReference type="InterPro" id="IPR036148">
    <property type="entry name" value="MmgE/PrpD_sf"/>
</dbReference>
<dbReference type="Pfam" id="PF19305">
    <property type="entry name" value="MmgE_PrpD_C"/>
    <property type="match status" value="1"/>
</dbReference>
<dbReference type="SUPFAM" id="SSF103378">
    <property type="entry name" value="2-methylcitrate dehydratase PrpD"/>
    <property type="match status" value="1"/>
</dbReference>
<protein>
    <submittedName>
        <fullName evidence="4">MmgE/PrpD family protein</fullName>
    </submittedName>
</protein>
<dbReference type="Proteomes" id="UP000270743">
    <property type="component" value="Unassembled WGS sequence"/>
</dbReference>
<keyword evidence="5" id="KW-1185">Reference proteome</keyword>
<dbReference type="Gene3D" id="3.30.1330.120">
    <property type="entry name" value="2-methylcitrate dehydratase PrpD"/>
    <property type="match status" value="1"/>
</dbReference>
<sequence>MRTTLDLICDLAAMPAPALPAAARRLAGFSLFDQMVCGIAADAEPVARALRSYVAAEGSRGQASLIGGGLAAPRAAALANGTASHALDYDDTHFAHIGHLAVGIGPAALAVGEETGQGADAVIDAFLLGAEAAIRAGLHLGAAHYDRGFHQTATAGAFGATVAAGRLYGLSREAMIRAIGLCSSRASGLKNQFGTMGKPLNAGLSAANGVECAGLALAGLTSADNGFDGPLGFVATHADQPDPARAHAPAPGQFLFTDIRYKLHACCHGTHAMIEALRLQIAEHSLTRDQVAKVALRTSPRWLNVCDIREPRTGLEVKFSYVWLAGMVLGGIPTGSDQSFSDSCAGDPALAAFARQVEVTGDPGVGEMQAAGEIVLKTGERLALSWDLAAPVPDDSLAASLRAKAIALIGAQRADALWQAIEGASLRSARDLGALIRAPA</sequence>
<feature type="domain" description="MmgE/PrpD C-terminal" evidence="3">
    <location>
        <begin position="264"/>
        <end position="381"/>
    </location>
</feature>
<accession>A0A3S4CIG2</accession>
<comment type="similarity">
    <text evidence="1">Belongs to the PrpD family.</text>
</comment>
<name>A0A3S4CIG2_9RHOB</name>
<dbReference type="PANTHER" id="PTHR16943">
    <property type="entry name" value="2-METHYLCITRATE DEHYDRATASE-RELATED"/>
    <property type="match status" value="1"/>
</dbReference>
<feature type="domain" description="MmgE/PrpD N-terminal" evidence="2">
    <location>
        <begin position="16"/>
        <end position="244"/>
    </location>
</feature>
<organism evidence="4 5">
    <name type="scientific">Paracoccus haematequi</name>
    <dbReference type="NCBI Taxonomy" id="2491866"/>
    <lineage>
        <taxon>Bacteria</taxon>
        <taxon>Pseudomonadati</taxon>
        <taxon>Pseudomonadota</taxon>
        <taxon>Alphaproteobacteria</taxon>
        <taxon>Rhodobacterales</taxon>
        <taxon>Paracoccaceae</taxon>
        <taxon>Paracoccus</taxon>
    </lineage>
</organism>
<dbReference type="PANTHER" id="PTHR16943:SF8">
    <property type="entry name" value="2-METHYLCITRATE DEHYDRATASE"/>
    <property type="match status" value="1"/>
</dbReference>